<dbReference type="Ensembl" id="ENSPMGT00000012157.1">
    <property type="protein sequence ID" value="ENSPMGP00000011393.1"/>
    <property type="gene ID" value="ENSPMGG00000009430.1"/>
</dbReference>
<keyword evidence="4" id="KW-0328">Glycosyltransferase</keyword>
<comment type="catalytic activity">
    <reaction evidence="13">
        <text>a beta-D-galactosyl-(1-&gt;3)-N-acetyl-alpha-D-galactosaminyl derivative + CMP-N-acetyl-beta-neuraminate = a beta-D-galactosyl-(1-&gt;3)-[N-acetyl-alpha-neuraminyl-(2-&gt;6)]-N-acetyl-alpha-D-galactosaminyl derivative + CMP + H(+)</text>
        <dbReference type="Rhea" id="RHEA:11136"/>
        <dbReference type="ChEBI" id="CHEBI:15378"/>
        <dbReference type="ChEBI" id="CHEBI:57812"/>
        <dbReference type="ChEBI" id="CHEBI:60377"/>
        <dbReference type="ChEBI" id="CHEBI:133470"/>
        <dbReference type="ChEBI" id="CHEBI:140764"/>
        <dbReference type="EC" id="2.4.3.3"/>
    </reaction>
    <physiologicalReaction direction="left-to-right" evidence="13">
        <dbReference type="Rhea" id="RHEA:11137"/>
    </physiologicalReaction>
</comment>
<evidence type="ECO:0000256" key="2">
    <source>
        <dbReference type="ARBA" id="ARBA00004922"/>
    </source>
</evidence>
<sequence length="203" mass="23565">MCKCALITQRKLWKMEPLLLPKPGRDCITCAVVANGGVLWRSKKGAEIDSHDYVFRVNGAVTKGFEEDVGNRTDVYVHTAHSITQSEIVLWRYHYERAPHDQVWRVQSWFSLGLYLKSLYTTVDAYGFITENYKLYSNYYVERGAKTRVVFYENHDYPLEMALWRRLHDLGIIHLYLGEPRETERTAQPTTSANATHTKGKKS</sequence>
<evidence type="ECO:0000256" key="10">
    <source>
        <dbReference type="ARBA" id="ARBA00023136"/>
    </source>
</evidence>
<evidence type="ECO:0000256" key="3">
    <source>
        <dbReference type="ARBA" id="ARBA00006003"/>
    </source>
</evidence>
<accession>A0A3B4A2X8</accession>
<keyword evidence="5" id="KW-0808">Transferase</keyword>
<dbReference type="Pfam" id="PF00777">
    <property type="entry name" value="Glyco_transf_29"/>
    <property type="match status" value="2"/>
</dbReference>
<keyword evidence="9" id="KW-0333">Golgi apparatus</keyword>
<comment type="catalytic activity">
    <reaction evidence="15">
        <text>a 3-O-[N-acetyl-alpha-neuraminyl-(2-&gt;3)-beta-D-galactosyl-(1-&gt;3)-N-acetyl-alpha-D-galactosaminyl]-L-threonyl-[protein] + CMP-N-acetyl-beta-neuraminate = a 3-O-{alpha-Neu5Ac-(2-&gt;3)-beta-D-Gal-(1-&gt;3)-[alpha-Neu5Ac-(2-&gt;6)]-alpha-D-GalNAc}-L-threonyl-[protein] + CMP + H(+)</text>
        <dbReference type="Rhea" id="RHEA:81659"/>
        <dbReference type="Rhea" id="RHEA-COMP:14417"/>
        <dbReference type="Rhea" id="RHEA-COMP:16763"/>
        <dbReference type="ChEBI" id="CHEBI:15378"/>
        <dbReference type="ChEBI" id="CHEBI:57812"/>
        <dbReference type="ChEBI" id="CHEBI:60377"/>
        <dbReference type="ChEBI" id="CHEBI:139598"/>
        <dbReference type="ChEBI" id="CHEBI:156398"/>
    </reaction>
    <physiologicalReaction direction="left-to-right" evidence="15">
        <dbReference type="Rhea" id="RHEA:81660"/>
    </physiologicalReaction>
</comment>
<evidence type="ECO:0000256" key="14">
    <source>
        <dbReference type="ARBA" id="ARBA00039109"/>
    </source>
</evidence>
<evidence type="ECO:0000313" key="19">
    <source>
        <dbReference type="Proteomes" id="UP000261520"/>
    </source>
</evidence>
<reference evidence="18" key="1">
    <citation type="submission" date="2025-08" db="UniProtKB">
        <authorList>
            <consortium name="Ensembl"/>
        </authorList>
    </citation>
    <scope>IDENTIFICATION</scope>
</reference>
<keyword evidence="6" id="KW-0812">Transmembrane</keyword>
<dbReference type="Proteomes" id="UP000261520">
    <property type="component" value="Unplaced"/>
</dbReference>
<dbReference type="PANTHER" id="PTHR45941:SF1">
    <property type="entry name" value="ALPHA-N-ACETYLGALACTOSAMINIDE ALPHA-2,6-SIALYLTRANSFERASE 1"/>
    <property type="match status" value="1"/>
</dbReference>
<comment type="similarity">
    <text evidence="3">Belongs to the glycosyltransferase 29 family.</text>
</comment>
<evidence type="ECO:0000256" key="13">
    <source>
        <dbReference type="ARBA" id="ARBA00036348"/>
    </source>
</evidence>
<keyword evidence="12" id="KW-0325">Glycoprotein</keyword>
<evidence type="ECO:0000256" key="9">
    <source>
        <dbReference type="ARBA" id="ARBA00023034"/>
    </source>
</evidence>
<evidence type="ECO:0000256" key="12">
    <source>
        <dbReference type="ARBA" id="ARBA00023180"/>
    </source>
</evidence>
<dbReference type="GO" id="GO:0000139">
    <property type="term" value="C:Golgi membrane"/>
    <property type="evidence" value="ECO:0007669"/>
    <property type="project" value="UniProtKB-SubCell"/>
</dbReference>
<keyword evidence="8" id="KW-1133">Transmembrane helix</keyword>
<evidence type="ECO:0000256" key="8">
    <source>
        <dbReference type="ARBA" id="ARBA00022989"/>
    </source>
</evidence>
<feature type="region of interest" description="Disordered" evidence="17">
    <location>
        <begin position="183"/>
        <end position="203"/>
    </location>
</feature>
<evidence type="ECO:0000256" key="1">
    <source>
        <dbReference type="ARBA" id="ARBA00004323"/>
    </source>
</evidence>
<evidence type="ECO:0000256" key="17">
    <source>
        <dbReference type="SAM" id="MobiDB-lite"/>
    </source>
</evidence>
<comment type="pathway">
    <text evidence="2">Protein modification; protein glycosylation.</text>
</comment>
<comment type="catalytic activity">
    <reaction evidence="16">
        <text>a 3-O-[N-acetyl-alpha-D-galactosaminyl]-L-threonyl-[protein] + CMP-N-acetyl-beta-neuraminate = a 3-O-[N-acetyl-alpha-neuraminosyl-(2-&gt;6)-N-acetyl-alpha-D-galactosaminyl]-L-threonyl-[protein] + CMP + H(+)</text>
        <dbReference type="Rhea" id="RHEA:81643"/>
        <dbReference type="Rhea" id="RHEA-COMP:11689"/>
        <dbReference type="Rhea" id="RHEA-COMP:19720"/>
        <dbReference type="ChEBI" id="CHEBI:15378"/>
        <dbReference type="ChEBI" id="CHEBI:57812"/>
        <dbReference type="ChEBI" id="CHEBI:60377"/>
        <dbReference type="ChEBI" id="CHEBI:87075"/>
        <dbReference type="ChEBI" id="CHEBI:231970"/>
    </reaction>
    <physiologicalReaction direction="left-to-right" evidence="16">
        <dbReference type="Rhea" id="RHEA:81644"/>
    </physiologicalReaction>
</comment>
<evidence type="ECO:0000256" key="16">
    <source>
        <dbReference type="ARBA" id="ARBA00052285"/>
    </source>
</evidence>
<name>A0A3B4A2X8_9GOBI</name>
<evidence type="ECO:0000256" key="6">
    <source>
        <dbReference type="ARBA" id="ARBA00022692"/>
    </source>
</evidence>
<evidence type="ECO:0000256" key="11">
    <source>
        <dbReference type="ARBA" id="ARBA00023157"/>
    </source>
</evidence>
<protein>
    <recommendedName>
        <fullName evidence="14">alpha-N-acetylgalactosaminide alpha-2,6-sialyltransferase</fullName>
        <ecNumber evidence="14">2.4.3.3</ecNumber>
    </recommendedName>
</protein>
<dbReference type="AlphaFoldDB" id="A0A3B4A2X8"/>
<evidence type="ECO:0000256" key="7">
    <source>
        <dbReference type="ARBA" id="ARBA00022968"/>
    </source>
</evidence>
<dbReference type="InterPro" id="IPR001675">
    <property type="entry name" value="Glyco_trans_29"/>
</dbReference>
<evidence type="ECO:0000256" key="5">
    <source>
        <dbReference type="ARBA" id="ARBA00022679"/>
    </source>
</evidence>
<comment type="subcellular location">
    <subcellularLocation>
        <location evidence="1">Golgi apparatus membrane</location>
        <topology evidence="1">Single-pass type II membrane protein</topology>
    </subcellularLocation>
</comment>
<keyword evidence="7" id="KW-0735">Signal-anchor</keyword>
<evidence type="ECO:0000256" key="15">
    <source>
        <dbReference type="ARBA" id="ARBA00050664"/>
    </source>
</evidence>
<organism evidence="18 19">
    <name type="scientific">Periophthalmus magnuspinnatus</name>
    <dbReference type="NCBI Taxonomy" id="409849"/>
    <lineage>
        <taxon>Eukaryota</taxon>
        <taxon>Metazoa</taxon>
        <taxon>Chordata</taxon>
        <taxon>Craniata</taxon>
        <taxon>Vertebrata</taxon>
        <taxon>Euteleostomi</taxon>
        <taxon>Actinopterygii</taxon>
        <taxon>Neopterygii</taxon>
        <taxon>Teleostei</taxon>
        <taxon>Neoteleostei</taxon>
        <taxon>Acanthomorphata</taxon>
        <taxon>Gobiaria</taxon>
        <taxon>Gobiiformes</taxon>
        <taxon>Gobioidei</taxon>
        <taxon>Gobiidae</taxon>
        <taxon>Oxudercinae</taxon>
        <taxon>Periophthalmus</taxon>
    </lineage>
</organism>
<proteinExistence type="inferred from homology"/>
<keyword evidence="11" id="KW-1015">Disulfide bond</keyword>
<dbReference type="InterPro" id="IPR038578">
    <property type="entry name" value="GT29-like_sf"/>
</dbReference>
<keyword evidence="10" id="KW-0472">Membrane</keyword>
<feature type="compositionally biased region" description="Polar residues" evidence="17">
    <location>
        <begin position="186"/>
        <end position="197"/>
    </location>
</feature>
<evidence type="ECO:0000313" key="18">
    <source>
        <dbReference type="Ensembl" id="ENSPMGP00000011393.1"/>
    </source>
</evidence>
<dbReference type="PANTHER" id="PTHR45941">
    <property type="entry name" value="ALPHA-N-ACETYLGALACTOSAMINIDE ALPHA-2,6-SIALYLTRANSFERASE 2-LIKE-RELATED"/>
    <property type="match status" value="1"/>
</dbReference>
<dbReference type="Gene3D" id="3.90.1480.20">
    <property type="entry name" value="Glycosyl transferase family 29"/>
    <property type="match status" value="2"/>
</dbReference>
<evidence type="ECO:0000256" key="4">
    <source>
        <dbReference type="ARBA" id="ARBA00022676"/>
    </source>
</evidence>
<dbReference type="EC" id="2.4.3.3" evidence="14"/>
<dbReference type="GO" id="GO:0009312">
    <property type="term" value="P:oligosaccharide biosynthetic process"/>
    <property type="evidence" value="ECO:0007669"/>
    <property type="project" value="TreeGrafter"/>
</dbReference>
<keyword evidence="19" id="KW-1185">Reference proteome</keyword>
<dbReference type="GO" id="GO:0001665">
    <property type="term" value="F:alpha-N-acetylgalactosaminide alpha-2,6-sialyltransferase activity"/>
    <property type="evidence" value="ECO:0007669"/>
    <property type="project" value="UniProtKB-EC"/>
</dbReference>
<reference evidence="18" key="2">
    <citation type="submission" date="2025-09" db="UniProtKB">
        <authorList>
            <consortium name="Ensembl"/>
        </authorList>
    </citation>
    <scope>IDENTIFICATION</scope>
</reference>